<feature type="region of interest" description="Disordered" evidence="1">
    <location>
        <begin position="1"/>
        <end position="26"/>
    </location>
</feature>
<dbReference type="EnsemblPlants" id="ONIVA01G13840.1">
    <property type="protein sequence ID" value="ONIVA01G13840.1"/>
    <property type="gene ID" value="ONIVA01G13840"/>
</dbReference>
<evidence type="ECO:0000256" key="1">
    <source>
        <dbReference type="SAM" id="MobiDB-lite"/>
    </source>
</evidence>
<dbReference type="AlphaFoldDB" id="A0A0E0FK62"/>
<dbReference type="OMA" id="QWMQQER"/>
<dbReference type="eggNOG" id="ENOG502QVYZ">
    <property type="taxonomic scope" value="Eukaryota"/>
</dbReference>
<dbReference type="STRING" id="4536.A0A0E0FK62"/>
<proteinExistence type="predicted"/>
<evidence type="ECO:0000313" key="3">
    <source>
        <dbReference type="Proteomes" id="UP000006591"/>
    </source>
</evidence>
<sequence>MPCVCAGEEGATSTQGAGEAAGAGAWLPRSPAGRRHAVEHAGAHRAQATVRAHCIGADAAAHLPHIHHAPFWPRRSLVRRWRNLADDITMYIFAVLVLFDLDVVCWQWMQQERCAADDTRSEHGVAAYSRRLSTSIESSMQALIRAHATVRAHCTGAGAAANLPHIHHTPFWPRRSLQERCATDDTRSKHGVAAYSRRLSTSIESSSYGYYRSPKIVEVDIGRPKSRSSSSRRASSPLLDAGCASGGEEWCANSMSSLLPCYLPGGAAAPPPRIAVPTSRHFPDYDWCTLEKARPVTVQSTPRYAHAPPKQRP</sequence>
<name>A0A0E0FK62_ORYNI</name>
<evidence type="ECO:0000313" key="2">
    <source>
        <dbReference type="EnsemblPlants" id="ONIVA01G13840.1"/>
    </source>
</evidence>
<evidence type="ECO:0008006" key="4">
    <source>
        <dbReference type="Google" id="ProtNLM"/>
    </source>
</evidence>
<protein>
    <recommendedName>
        <fullName evidence="4">DUF4005 domain-containing protein</fullName>
    </recommendedName>
</protein>
<feature type="compositionally biased region" description="Low complexity" evidence="1">
    <location>
        <begin position="1"/>
        <end position="25"/>
    </location>
</feature>
<organism evidence="2">
    <name type="scientific">Oryza nivara</name>
    <name type="common">Indian wild rice</name>
    <name type="synonym">Oryza sativa f. spontanea</name>
    <dbReference type="NCBI Taxonomy" id="4536"/>
    <lineage>
        <taxon>Eukaryota</taxon>
        <taxon>Viridiplantae</taxon>
        <taxon>Streptophyta</taxon>
        <taxon>Embryophyta</taxon>
        <taxon>Tracheophyta</taxon>
        <taxon>Spermatophyta</taxon>
        <taxon>Magnoliopsida</taxon>
        <taxon>Liliopsida</taxon>
        <taxon>Poales</taxon>
        <taxon>Poaceae</taxon>
        <taxon>BOP clade</taxon>
        <taxon>Oryzoideae</taxon>
        <taxon>Oryzeae</taxon>
        <taxon>Oryzinae</taxon>
        <taxon>Oryza</taxon>
    </lineage>
</organism>
<dbReference type="Gramene" id="ONIVA01G13840.1">
    <property type="protein sequence ID" value="ONIVA01G13840.1"/>
    <property type="gene ID" value="ONIVA01G13840"/>
</dbReference>
<reference evidence="2" key="2">
    <citation type="submission" date="2018-04" db="EMBL/GenBank/DDBJ databases">
        <title>OnivRS2 (Oryza nivara Reference Sequence Version 2).</title>
        <authorList>
            <person name="Zhang J."/>
            <person name="Kudrna D."/>
            <person name="Lee S."/>
            <person name="Talag J."/>
            <person name="Rajasekar S."/>
            <person name="Welchert J."/>
            <person name="Hsing Y.-I."/>
            <person name="Wing R.A."/>
        </authorList>
    </citation>
    <scope>NUCLEOTIDE SEQUENCE [LARGE SCALE GENOMIC DNA]</scope>
</reference>
<dbReference type="Proteomes" id="UP000006591">
    <property type="component" value="Chromosome 1"/>
</dbReference>
<dbReference type="HOGENOM" id="CLU_077254_0_0_1"/>
<reference evidence="2" key="1">
    <citation type="submission" date="2015-04" db="UniProtKB">
        <authorList>
            <consortium name="EnsemblPlants"/>
        </authorList>
    </citation>
    <scope>IDENTIFICATION</scope>
    <source>
        <strain evidence="2">SL10</strain>
    </source>
</reference>
<keyword evidence="3" id="KW-1185">Reference proteome</keyword>
<accession>A0A0E0FK62</accession>